<organism evidence="1">
    <name type="scientific">viral metagenome</name>
    <dbReference type="NCBI Taxonomy" id="1070528"/>
    <lineage>
        <taxon>unclassified sequences</taxon>
        <taxon>metagenomes</taxon>
        <taxon>organismal metagenomes</taxon>
    </lineage>
</organism>
<gene>
    <name evidence="1" type="ORF">MM171B02004_0008</name>
</gene>
<name>A0A6M3MA13_9ZZZZ</name>
<dbReference type="AlphaFoldDB" id="A0A6M3MA13"/>
<dbReference type="SUPFAM" id="SSF52540">
    <property type="entry name" value="P-loop containing nucleoside triphosphate hydrolases"/>
    <property type="match status" value="1"/>
</dbReference>
<sequence>MRSVQYYRQQVDKKKARKELLEQQFLSREEEIGDKKAQAEKVTKARWVLSEVARLTQEKFKGYVESLVTMAIRSIFDRPYEFLVDFEIKRNKSECYLRVREGDWEPYVPKDEQGGGIIDVISFALRVVLWSLQKPRSRNVIILDEPMKNMGDLIFLGGQMLREISHRLGFQLLIVTHEKELVNIADRAWEVRHNGESSEVKLLGGEDIQKTIPIKEKRKDIKL</sequence>
<dbReference type="EMBL" id="MT143733">
    <property type="protein sequence ID" value="QJB01789.1"/>
    <property type="molecule type" value="Genomic_DNA"/>
</dbReference>
<dbReference type="InterPro" id="IPR027417">
    <property type="entry name" value="P-loop_NTPase"/>
</dbReference>
<protein>
    <submittedName>
        <fullName evidence="1">Uncharacterized protein</fullName>
    </submittedName>
</protein>
<dbReference type="Gene3D" id="3.40.50.300">
    <property type="entry name" value="P-loop containing nucleotide triphosphate hydrolases"/>
    <property type="match status" value="1"/>
</dbReference>
<proteinExistence type="predicted"/>
<evidence type="ECO:0000313" key="1">
    <source>
        <dbReference type="EMBL" id="QJB01789.1"/>
    </source>
</evidence>
<accession>A0A6M3MA13</accession>
<reference evidence="1" key="1">
    <citation type="submission" date="2020-03" db="EMBL/GenBank/DDBJ databases">
        <title>The deep terrestrial virosphere.</title>
        <authorList>
            <person name="Holmfeldt K."/>
            <person name="Nilsson E."/>
            <person name="Simone D."/>
            <person name="Lopez-Fernandez M."/>
            <person name="Wu X."/>
            <person name="de Brujin I."/>
            <person name="Lundin D."/>
            <person name="Andersson A."/>
            <person name="Bertilsson S."/>
            <person name="Dopson M."/>
        </authorList>
    </citation>
    <scope>NUCLEOTIDE SEQUENCE</scope>
    <source>
        <strain evidence="1">MM171B02004</strain>
    </source>
</reference>